<dbReference type="EMBL" id="CP031043">
    <property type="protein sequence ID" value="QDZ23453.1"/>
    <property type="molecule type" value="Genomic_DNA"/>
</dbReference>
<feature type="region of interest" description="Disordered" evidence="1">
    <location>
        <begin position="1"/>
        <end position="30"/>
    </location>
</feature>
<gene>
    <name evidence="2" type="ORF">A3770_10p59710</name>
</gene>
<dbReference type="Proteomes" id="UP000316726">
    <property type="component" value="Chromosome 10"/>
</dbReference>
<sequence>MERADAVGGRSAFGSVAPGKRTPAGRWRRAVGCRGKRKPEIYEWELNYRRHIAPKPKISWEDGETDEERMAASESVHDWHEHQWKMLDTLNKLSAVATSSPGQDAKD</sequence>
<evidence type="ECO:0000313" key="2">
    <source>
        <dbReference type="EMBL" id="QDZ23453.1"/>
    </source>
</evidence>
<organism evidence="2 3">
    <name type="scientific">Chloropicon primus</name>
    <dbReference type="NCBI Taxonomy" id="1764295"/>
    <lineage>
        <taxon>Eukaryota</taxon>
        <taxon>Viridiplantae</taxon>
        <taxon>Chlorophyta</taxon>
        <taxon>Chloropicophyceae</taxon>
        <taxon>Chloropicales</taxon>
        <taxon>Chloropicaceae</taxon>
        <taxon>Chloropicon</taxon>
    </lineage>
</organism>
<accession>A0A5B8MSH5</accession>
<protein>
    <submittedName>
        <fullName evidence="2">Uncharacterized protein</fullName>
    </submittedName>
</protein>
<keyword evidence="3" id="KW-1185">Reference proteome</keyword>
<reference evidence="2 3" key="1">
    <citation type="submission" date="2018-07" db="EMBL/GenBank/DDBJ databases">
        <title>The complete nuclear genome of the prasinophyte Chloropicon primus (CCMP1205).</title>
        <authorList>
            <person name="Pombert J.-F."/>
            <person name="Otis C."/>
            <person name="Turmel M."/>
            <person name="Lemieux C."/>
        </authorList>
    </citation>
    <scope>NUCLEOTIDE SEQUENCE [LARGE SCALE GENOMIC DNA]</scope>
    <source>
        <strain evidence="2 3">CCMP1205</strain>
    </source>
</reference>
<evidence type="ECO:0000313" key="3">
    <source>
        <dbReference type="Proteomes" id="UP000316726"/>
    </source>
</evidence>
<name>A0A5B8MSH5_9CHLO</name>
<dbReference type="AlphaFoldDB" id="A0A5B8MSH5"/>
<proteinExistence type="predicted"/>
<evidence type="ECO:0000256" key="1">
    <source>
        <dbReference type="SAM" id="MobiDB-lite"/>
    </source>
</evidence>